<evidence type="ECO:0000256" key="5">
    <source>
        <dbReference type="ARBA" id="ARBA00022771"/>
    </source>
</evidence>
<evidence type="ECO:0000256" key="2">
    <source>
        <dbReference type="ARBA" id="ARBA00022490"/>
    </source>
</evidence>
<evidence type="ECO:0000259" key="11">
    <source>
        <dbReference type="PROSITE" id="PS50010"/>
    </source>
</evidence>
<feature type="compositionally biased region" description="Polar residues" evidence="9">
    <location>
        <begin position="234"/>
        <end position="254"/>
    </location>
</feature>
<evidence type="ECO:0000256" key="4">
    <source>
        <dbReference type="ARBA" id="ARBA00022723"/>
    </source>
</evidence>
<feature type="domain" description="DH" evidence="11">
    <location>
        <begin position="752"/>
        <end position="941"/>
    </location>
</feature>
<feature type="compositionally biased region" description="Low complexity" evidence="9">
    <location>
        <begin position="543"/>
        <end position="558"/>
    </location>
</feature>
<dbReference type="InterPro" id="IPR000306">
    <property type="entry name" value="Znf_FYVE"/>
</dbReference>
<keyword evidence="7" id="KW-0206">Cytoskeleton</keyword>
<proteinExistence type="predicted"/>
<evidence type="ECO:0000256" key="8">
    <source>
        <dbReference type="PROSITE-ProRule" id="PRU00091"/>
    </source>
</evidence>
<protein>
    <recommendedName>
        <fullName evidence="15">FYVE, RhoGEF and PH domain-containing protein 6</fullName>
    </recommendedName>
</protein>
<feature type="compositionally biased region" description="Basic and acidic residues" evidence="9">
    <location>
        <begin position="465"/>
        <end position="486"/>
    </location>
</feature>
<feature type="region of interest" description="Disordered" evidence="9">
    <location>
        <begin position="130"/>
        <end position="267"/>
    </location>
</feature>
<keyword evidence="3" id="KW-0344">Guanine-nucleotide releasing factor</keyword>
<feature type="compositionally biased region" description="Low complexity" evidence="9">
    <location>
        <begin position="224"/>
        <end position="233"/>
    </location>
</feature>
<dbReference type="InterPro" id="IPR051092">
    <property type="entry name" value="FYVE_RhoGEF_PH"/>
</dbReference>
<evidence type="ECO:0008006" key="15">
    <source>
        <dbReference type="Google" id="ProtNLM"/>
    </source>
</evidence>
<dbReference type="GO" id="GO:0005085">
    <property type="term" value="F:guanyl-nucleotide exchange factor activity"/>
    <property type="evidence" value="ECO:0007669"/>
    <property type="project" value="UniProtKB-KW"/>
</dbReference>
<evidence type="ECO:0000259" key="12">
    <source>
        <dbReference type="PROSITE" id="PS50178"/>
    </source>
</evidence>
<dbReference type="SMART" id="SM00233">
    <property type="entry name" value="PH"/>
    <property type="match status" value="2"/>
</dbReference>
<dbReference type="SUPFAM" id="SSF48065">
    <property type="entry name" value="DBL homology domain (DH-domain)"/>
    <property type="match status" value="1"/>
</dbReference>
<dbReference type="Gene3D" id="3.30.40.10">
    <property type="entry name" value="Zinc/RING finger domain, C3HC4 (zinc finger)"/>
    <property type="match status" value="1"/>
</dbReference>
<feature type="domain" description="PH" evidence="10">
    <location>
        <begin position="970"/>
        <end position="1064"/>
    </location>
</feature>
<dbReference type="InterPro" id="IPR017455">
    <property type="entry name" value="Znf_FYVE-rel"/>
</dbReference>
<feature type="compositionally biased region" description="Polar residues" evidence="9">
    <location>
        <begin position="1166"/>
        <end position="1183"/>
    </location>
</feature>
<dbReference type="InterPro" id="IPR035899">
    <property type="entry name" value="DBL_dom_sf"/>
</dbReference>
<dbReference type="Pfam" id="PF00621">
    <property type="entry name" value="RhoGEF"/>
    <property type="match status" value="1"/>
</dbReference>
<dbReference type="Pfam" id="PF00169">
    <property type="entry name" value="PH"/>
    <property type="match status" value="2"/>
</dbReference>
<feature type="domain" description="FYVE-type" evidence="12">
    <location>
        <begin position="1103"/>
        <end position="1162"/>
    </location>
</feature>
<sequence length="1302" mass="146023">MKSGDQKPPLAPKPKVLPAPVQTKHPPAPMLCVYQHTSPAVKSKIKPDVAPKPIYKPPPPFDSKHLTSEEGHQPILQQKSDITKNVGVLNFRNGMHTGNIKPEWDYIIPICVCNGRNCADCTPKENNQNVNQHGNSLDPCKTGNAKSPKKSLSKSPPRTPEEEQHLVTPILSKCISGHTSSNNNHFHPTEKPQRTSQIQNKEPLKVHQSGSEMQTTKKHQKNIVSSVNSSVDSGQTPESVKCQQTGSSVQCSPSPTKPLKKAPPVALPRKKKMAQPNVIHQESAGLTKSAFTVLPVDANNPDPLRRESPNEMITKGPQAIRTFKGTQCNSQGIPVPVPHQRIPKLQKNKTQEIGVQGTEKKVQNLDVPPEVSSNTHPKKSSQKPRPDDHRQAKIGSTEPSADRLPKKTFKSPLRNDGHIDSTNPEGHPPLAFEGQIANQNQASYVPNKKTGLTLKPKTKSLSSADIRKPDGLKKISRRPDGQRHDNNGSTEPSADRLHKKTLAFKSPLRNDGHIDTTNPEGHPPLAFEGQIDNQNQASDVPNKKTGLTLKPKSKSLSSADMRKPDGLKKTSFLRIMDLDPVKKVPKLSVKSGQALDLTPVINEQSVDTEENQNEICSHKLPSLHSGHLDGNILVEQSVDEDLAKHLENSGESIHAYEDIPEYENLPPFSTSKAQDADDNQNQSTMYEDDIYEIPDVFPEHWAHTKKQQFLKRNVLEEVQEMKEMHSKEDEWSSEEEDNTINREKQTEAKKTNVEHIVNEILSSEKIFVQVLKLLHVDFREAVLKASCQAGKAVIDERVVNQILCSLPQLYELNCDLLKELEERVAHWNKHCGVADIFVKKGPYLKMYSTYICEFDKNVALLEEHCRKNPAFAKAVREFESNPCCANLAVKHYMLKPIQRIPQYQLLLTDYLNNLDDESPDYRDAEAALVIVKEVANHANEFVRQEDNSQKLYEVQCRLIGNHVLVQPGRVLLKEGILMKLSRKGMQPRMFFLLNDSLLCTTPVAAGNFKLNHMLSLAEMKVSKPSQEGYQNELNIESVQRSFILSASSAACRDEWLQAISTAIDDYTKKETTFTTVRNPEMTTQDVVDTGDQLGNKAPIWIPDSRATMCMICTCEFTLTYRRHHCRACGKVVCQACSTNEHPLKYLKNHLARVCDLCFSILQQNSSGDQASSNMPLSPTSKSPGSFPFRKQKKIPAALKEVSANTDGSSMSGYLERTKANRKQWKRFWFVIMNKVLYTYAASEDVAALESQPLLGFSLRTEKPESSLHFKLYHKNTLYYIFRASDCQICERWIEAIQEATVL</sequence>
<dbReference type="Gene3D" id="2.30.29.30">
    <property type="entry name" value="Pleckstrin-homology domain (PH domain)/Phosphotyrosine-binding domain (PTB)"/>
    <property type="match status" value="2"/>
</dbReference>
<evidence type="ECO:0000313" key="14">
    <source>
        <dbReference type="Proteomes" id="UP001479290"/>
    </source>
</evidence>
<dbReference type="Gene3D" id="1.20.900.10">
    <property type="entry name" value="Dbl homology (DH) domain"/>
    <property type="match status" value="1"/>
</dbReference>
<dbReference type="InterPro" id="IPR001849">
    <property type="entry name" value="PH_domain"/>
</dbReference>
<evidence type="ECO:0000259" key="10">
    <source>
        <dbReference type="PROSITE" id="PS50003"/>
    </source>
</evidence>
<organism evidence="13 14">
    <name type="scientific">Culter alburnus</name>
    <name type="common">Topmouth culter</name>
    <dbReference type="NCBI Taxonomy" id="194366"/>
    <lineage>
        <taxon>Eukaryota</taxon>
        <taxon>Metazoa</taxon>
        <taxon>Chordata</taxon>
        <taxon>Craniata</taxon>
        <taxon>Vertebrata</taxon>
        <taxon>Euteleostomi</taxon>
        <taxon>Actinopterygii</taxon>
        <taxon>Neopterygii</taxon>
        <taxon>Teleostei</taxon>
        <taxon>Ostariophysi</taxon>
        <taxon>Cypriniformes</taxon>
        <taxon>Xenocyprididae</taxon>
        <taxon>Xenocypridinae</taxon>
        <taxon>Culter</taxon>
    </lineage>
</organism>
<keyword evidence="5 8" id="KW-0863">Zinc-finger</keyword>
<dbReference type="InterPro" id="IPR000219">
    <property type="entry name" value="DH_dom"/>
</dbReference>
<feature type="domain" description="PH" evidence="10">
    <location>
        <begin position="1207"/>
        <end position="1301"/>
    </location>
</feature>
<feature type="region of interest" description="Disordered" evidence="9">
    <location>
        <begin position="48"/>
        <end position="67"/>
    </location>
</feature>
<dbReference type="Pfam" id="PF01363">
    <property type="entry name" value="FYVE"/>
    <property type="match status" value="1"/>
</dbReference>
<dbReference type="CDD" id="cd00160">
    <property type="entry name" value="RhoGEF"/>
    <property type="match status" value="1"/>
</dbReference>
<keyword evidence="14" id="KW-1185">Reference proteome</keyword>
<reference evidence="13 14" key="1">
    <citation type="submission" date="2024-05" db="EMBL/GenBank/DDBJ databases">
        <title>A high-quality chromosomal-level genome assembly of Topmouth culter (Culter alburnus).</title>
        <authorList>
            <person name="Zhao H."/>
        </authorList>
    </citation>
    <scope>NUCLEOTIDE SEQUENCE [LARGE SCALE GENOMIC DNA]</scope>
    <source>
        <strain evidence="13">CATC2023</strain>
        <tissue evidence="13">Muscle</tissue>
    </source>
</reference>
<evidence type="ECO:0000256" key="1">
    <source>
        <dbReference type="ARBA" id="ARBA00004245"/>
    </source>
</evidence>
<dbReference type="CDD" id="cd15743">
    <property type="entry name" value="FYVE_FGD6"/>
    <property type="match status" value="1"/>
</dbReference>
<dbReference type="PROSITE" id="PS50178">
    <property type="entry name" value="ZF_FYVE"/>
    <property type="match status" value="1"/>
</dbReference>
<dbReference type="InterPro" id="IPR013083">
    <property type="entry name" value="Znf_RING/FYVE/PHD"/>
</dbReference>
<keyword evidence="4" id="KW-0479">Metal-binding</keyword>
<dbReference type="Proteomes" id="UP001479290">
    <property type="component" value="Unassembled WGS sequence"/>
</dbReference>
<dbReference type="PROSITE" id="PS50003">
    <property type="entry name" value="PH_DOMAIN"/>
    <property type="match status" value="2"/>
</dbReference>
<dbReference type="InterPro" id="IPR011993">
    <property type="entry name" value="PH-like_dom_sf"/>
</dbReference>
<name>A0AAW1YXC4_CULAL</name>
<feature type="compositionally biased region" description="Polar residues" evidence="9">
    <location>
        <begin position="177"/>
        <end position="186"/>
    </location>
</feature>
<dbReference type="EMBL" id="JAWDJR010000024">
    <property type="protein sequence ID" value="KAK9952552.1"/>
    <property type="molecule type" value="Genomic_DNA"/>
</dbReference>
<evidence type="ECO:0000313" key="13">
    <source>
        <dbReference type="EMBL" id="KAK9952552.1"/>
    </source>
</evidence>
<dbReference type="PROSITE" id="PS50010">
    <property type="entry name" value="DH_2"/>
    <property type="match status" value="1"/>
</dbReference>
<dbReference type="CDD" id="cd13237">
    <property type="entry name" value="PH2_FGD5_FGD6"/>
    <property type="match status" value="1"/>
</dbReference>
<feature type="region of interest" description="Disordered" evidence="9">
    <location>
        <begin position="327"/>
        <end position="570"/>
    </location>
</feature>
<feature type="region of interest" description="Disordered" evidence="9">
    <location>
        <begin position="724"/>
        <end position="747"/>
    </location>
</feature>
<keyword evidence="6" id="KW-0862">Zinc</keyword>
<evidence type="ECO:0000256" key="3">
    <source>
        <dbReference type="ARBA" id="ARBA00022658"/>
    </source>
</evidence>
<dbReference type="PANTHER" id="PTHR12673:SF12">
    <property type="entry name" value="FYVE, RHOGEF AND PH DOMAIN-CONTAINING PROTEIN 6"/>
    <property type="match status" value="1"/>
</dbReference>
<feature type="region of interest" description="Disordered" evidence="9">
    <location>
        <begin position="1166"/>
        <end position="1186"/>
    </location>
</feature>
<dbReference type="GO" id="GO:0008270">
    <property type="term" value="F:zinc ion binding"/>
    <property type="evidence" value="ECO:0007669"/>
    <property type="project" value="UniProtKB-KW"/>
</dbReference>
<evidence type="ECO:0000256" key="7">
    <source>
        <dbReference type="ARBA" id="ARBA00023212"/>
    </source>
</evidence>
<comment type="subcellular location">
    <subcellularLocation>
        <location evidence="1">Cytoplasm</location>
        <location evidence="1">Cytoskeleton</location>
    </subcellularLocation>
</comment>
<keyword evidence="2" id="KW-0963">Cytoplasm</keyword>
<evidence type="ECO:0000256" key="9">
    <source>
        <dbReference type="SAM" id="MobiDB-lite"/>
    </source>
</evidence>
<accession>A0AAW1YXC4</accession>
<feature type="compositionally biased region" description="Low complexity" evidence="9">
    <location>
        <begin position="448"/>
        <end position="463"/>
    </location>
</feature>
<dbReference type="GO" id="GO:0005856">
    <property type="term" value="C:cytoskeleton"/>
    <property type="evidence" value="ECO:0007669"/>
    <property type="project" value="UniProtKB-SubCell"/>
</dbReference>
<evidence type="ECO:0000256" key="6">
    <source>
        <dbReference type="ARBA" id="ARBA00022833"/>
    </source>
</evidence>
<feature type="region of interest" description="Disordered" evidence="9">
    <location>
        <begin position="1"/>
        <end position="23"/>
    </location>
</feature>
<gene>
    <name evidence="13" type="ORF">ABG768_018386</name>
</gene>
<dbReference type="SMART" id="SM00325">
    <property type="entry name" value="RhoGEF"/>
    <property type="match status" value="1"/>
</dbReference>
<comment type="caution">
    <text evidence="13">The sequence shown here is derived from an EMBL/GenBank/DDBJ whole genome shotgun (WGS) entry which is preliminary data.</text>
</comment>
<dbReference type="SUPFAM" id="SSF50729">
    <property type="entry name" value="PH domain-like"/>
    <property type="match status" value="2"/>
</dbReference>
<dbReference type="GO" id="GO:0005737">
    <property type="term" value="C:cytoplasm"/>
    <property type="evidence" value="ECO:0007669"/>
    <property type="project" value="TreeGrafter"/>
</dbReference>
<dbReference type="SMART" id="SM00064">
    <property type="entry name" value="FYVE"/>
    <property type="match status" value="1"/>
</dbReference>
<dbReference type="PANTHER" id="PTHR12673">
    <property type="entry name" value="FACIOGENITAL DYSPLASIA PROTEIN"/>
    <property type="match status" value="1"/>
</dbReference>